<protein>
    <submittedName>
        <fullName evidence="1">Uncharacterized protein</fullName>
    </submittedName>
</protein>
<gene>
    <name evidence="1" type="ORF">LLUT_LOCUS15036</name>
</gene>
<name>A0AAV1WZ02_LUPLU</name>
<dbReference type="Proteomes" id="UP001497480">
    <property type="component" value="Unassembled WGS sequence"/>
</dbReference>
<comment type="caution">
    <text evidence="1">The sequence shown here is derived from an EMBL/GenBank/DDBJ whole genome shotgun (WGS) entry which is preliminary data.</text>
</comment>
<evidence type="ECO:0000313" key="1">
    <source>
        <dbReference type="EMBL" id="CAL0313976.1"/>
    </source>
</evidence>
<dbReference type="AlphaFoldDB" id="A0AAV1WZ02"/>
<sequence length="97" mass="10686">MAPTAAMLMLSHDSKTHNPLVLMQPSSPSATPYFGLKNPPLKMVAKFNPISKQGSENNQIQTQTCYVVDPSAIEKKRIVIAVRAITISFIKYVPTLE</sequence>
<evidence type="ECO:0000313" key="2">
    <source>
        <dbReference type="Proteomes" id="UP001497480"/>
    </source>
</evidence>
<proteinExistence type="predicted"/>
<dbReference type="EMBL" id="CAXHTB010000010">
    <property type="protein sequence ID" value="CAL0313976.1"/>
    <property type="molecule type" value="Genomic_DNA"/>
</dbReference>
<keyword evidence="2" id="KW-1185">Reference proteome</keyword>
<organism evidence="1 2">
    <name type="scientific">Lupinus luteus</name>
    <name type="common">European yellow lupine</name>
    <dbReference type="NCBI Taxonomy" id="3873"/>
    <lineage>
        <taxon>Eukaryota</taxon>
        <taxon>Viridiplantae</taxon>
        <taxon>Streptophyta</taxon>
        <taxon>Embryophyta</taxon>
        <taxon>Tracheophyta</taxon>
        <taxon>Spermatophyta</taxon>
        <taxon>Magnoliopsida</taxon>
        <taxon>eudicotyledons</taxon>
        <taxon>Gunneridae</taxon>
        <taxon>Pentapetalae</taxon>
        <taxon>rosids</taxon>
        <taxon>fabids</taxon>
        <taxon>Fabales</taxon>
        <taxon>Fabaceae</taxon>
        <taxon>Papilionoideae</taxon>
        <taxon>50 kb inversion clade</taxon>
        <taxon>genistoids sensu lato</taxon>
        <taxon>core genistoids</taxon>
        <taxon>Genisteae</taxon>
        <taxon>Lupinus</taxon>
    </lineage>
</organism>
<accession>A0AAV1WZ02</accession>
<reference evidence="1 2" key="1">
    <citation type="submission" date="2024-03" db="EMBL/GenBank/DDBJ databases">
        <authorList>
            <person name="Martinez-Hernandez J."/>
        </authorList>
    </citation>
    <scope>NUCLEOTIDE SEQUENCE [LARGE SCALE GENOMIC DNA]</scope>
</reference>